<keyword evidence="11" id="KW-0812">Transmembrane</keyword>
<comment type="subcellular location">
    <subcellularLocation>
        <location evidence="1">Membrane</location>
        <topology evidence="1">Lipid-anchor</topology>
        <topology evidence="1">GPI-anchor</topology>
    </subcellularLocation>
    <subcellularLocation>
        <location evidence="2">Secreted</location>
    </subcellularLocation>
</comment>
<keyword evidence="5" id="KW-0336">GPI-anchor</keyword>
<keyword evidence="5" id="KW-0325">Glycoprotein</keyword>
<evidence type="ECO:0000256" key="1">
    <source>
        <dbReference type="ARBA" id="ARBA00004589"/>
    </source>
</evidence>
<keyword evidence="7 9" id="KW-1015">Disulfide bond</keyword>
<evidence type="ECO:0000256" key="4">
    <source>
        <dbReference type="ARBA" id="ARBA00022525"/>
    </source>
</evidence>
<keyword evidence="11" id="KW-1133">Transmembrane helix</keyword>
<reference evidence="14" key="1">
    <citation type="submission" date="2023-01" db="EMBL/GenBank/DDBJ databases">
        <title>Exophiala dermititidis isolated from Cystic Fibrosis Patient.</title>
        <authorList>
            <person name="Kurbessoian T."/>
            <person name="Crocker A."/>
            <person name="Murante D."/>
            <person name="Hogan D.A."/>
            <person name="Stajich J.E."/>
        </authorList>
    </citation>
    <scope>NUCLEOTIDE SEQUENCE</scope>
    <source>
        <strain evidence="14">Ex8</strain>
    </source>
</reference>
<evidence type="ECO:0000256" key="3">
    <source>
        <dbReference type="ARBA" id="ARBA00010031"/>
    </source>
</evidence>
<feature type="chain" id="PRO_5042906149" description="CFEM domain-containing protein" evidence="12">
    <location>
        <begin position="41"/>
        <end position="253"/>
    </location>
</feature>
<dbReference type="Proteomes" id="UP001161757">
    <property type="component" value="Unassembled WGS sequence"/>
</dbReference>
<comment type="similarity">
    <text evidence="3">Belongs to the RBT5 family.</text>
</comment>
<dbReference type="AlphaFoldDB" id="A0AAN6EVX7"/>
<feature type="disulfide bond" evidence="9">
    <location>
        <begin position="60"/>
        <end position="67"/>
    </location>
</feature>
<evidence type="ECO:0000256" key="7">
    <source>
        <dbReference type="ARBA" id="ARBA00023157"/>
    </source>
</evidence>
<evidence type="ECO:0000256" key="11">
    <source>
        <dbReference type="SAM" id="Phobius"/>
    </source>
</evidence>
<keyword evidence="11" id="KW-0472">Membrane</keyword>
<feature type="region of interest" description="Disordered" evidence="10">
    <location>
        <begin position="137"/>
        <end position="229"/>
    </location>
</feature>
<keyword evidence="6 12" id="KW-0732">Signal</keyword>
<evidence type="ECO:0000256" key="9">
    <source>
        <dbReference type="PROSITE-ProRule" id="PRU01356"/>
    </source>
</evidence>
<gene>
    <name evidence="14" type="ORF">HRR80_003730</name>
</gene>
<comment type="caution">
    <text evidence="9">Lacks conserved residue(s) required for the propagation of feature annotation.</text>
</comment>
<evidence type="ECO:0000256" key="8">
    <source>
        <dbReference type="ARBA" id="ARBA00023288"/>
    </source>
</evidence>
<dbReference type="GO" id="GO:0098552">
    <property type="term" value="C:side of membrane"/>
    <property type="evidence" value="ECO:0007669"/>
    <property type="project" value="UniProtKB-KW"/>
</dbReference>
<feature type="transmembrane region" description="Helical" evidence="11">
    <location>
        <begin position="229"/>
        <end position="250"/>
    </location>
</feature>
<dbReference type="EMBL" id="JAJGCB010000005">
    <property type="protein sequence ID" value="KAJ8992631.1"/>
    <property type="molecule type" value="Genomic_DNA"/>
</dbReference>
<evidence type="ECO:0000313" key="14">
    <source>
        <dbReference type="EMBL" id="KAJ8992631.1"/>
    </source>
</evidence>
<evidence type="ECO:0000256" key="5">
    <source>
        <dbReference type="ARBA" id="ARBA00022622"/>
    </source>
</evidence>
<evidence type="ECO:0000259" key="13">
    <source>
        <dbReference type="PROSITE" id="PS52012"/>
    </source>
</evidence>
<feature type="signal peptide" evidence="12">
    <location>
        <begin position="1"/>
        <end position="40"/>
    </location>
</feature>
<feature type="disulfide bond" evidence="9">
    <location>
        <begin position="69"/>
        <end position="102"/>
    </location>
</feature>
<dbReference type="InterPro" id="IPR008427">
    <property type="entry name" value="Extracellular_membr_CFEM_dom"/>
</dbReference>
<name>A0AAN6EVX7_EXODE</name>
<dbReference type="Pfam" id="PF05730">
    <property type="entry name" value="CFEM"/>
    <property type="match status" value="1"/>
</dbReference>
<sequence length="253" mass="25663">MNMARLRLHESTSTSKSTFSIIPILLFGLIWFHLVGLTCAQDDVGQCALNCISNVTGTECNQSQWSCLCADNNWIERTNNCTIAACNVTEQENTFSAIAQICAIVGTPVTIGPEATVPVSSSDALFSTVAIVPPTQSSLPPVITSTTQSSTSGNTQPSSSTSSQVTTTGSGSLTSSSSAGTTGTSERSASPQGSSSSSTSSTASSAAVSTASSSSAASRRSGSGSPRRGTLTSTLVLCLAIVGGVVLLLMDNV</sequence>
<protein>
    <recommendedName>
        <fullName evidence="13">CFEM domain-containing protein</fullName>
    </recommendedName>
</protein>
<evidence type="ECO:0000313" key="15">
    <source>
        <dbReference type="Proteomes" id="UP001161757"/>
    </source>
</evidence>
<evidence type="ECO:0000256" key="10">
    <source>
        <dbReference type="SAM" id="MobiDB-lite"/>
    </source>
</evidence>
<feature type="domain" description="CFEM" evidence="13">
    <location>
        <begin position="17"/>
        <end position="132"/>
    </location>
</feature>
<keyword evidence="8" id="KW-0449">Lipoprotein</keyword>
<organism evidence="14 15">
    <name type="scientific">Exophiala dermatitidis</name>
    <name type="common">Black yeast-like fungus</name>
    <name type="synonym">Wangiella dermatitidis</name>
    <dbReference type="NCBI Taxonomy" id="5970"/>
    <lineage>
        <taxon>Eukaryota</taxon>
        <taxon>Fungi</taxon>
        <taxon>Dikarya</taxon>
        <taxon>Ascomycota</taxon>
        <taxon>Pezizomycotina</taxon>
        <taxon>Eurotiomycetes</taxon>
        <taxon>Chaetothyriomycetidae</taxon>
        <taxon>Chaetothyriales</taxon>
        <taxon>Herpotrichiellaceae</taxon>
        <taxon>Exophiala</taxon>
    </lineage>
</organism>
<keyword evidence="4" id="KW-0964">Secreted</keyword>
<evidence type="ECO:0000256" key="6">
    <source>
        <dbReference type="ARBA" id="ARBA00022729"/>
    </source>
</evidence>
<dbReference type="PROSITE" id="PS52012">
    <property type="entry name" value="CFEM"/>
    <property type="match status" value="1"/>
</dbReference>
<accession>A0AAN6EVX7</accession>
<feature type="compositionally biased region" description="Low complexity" evidence="10">
    <location>
        <begin position="144"/>
        <end position="229"/>
    </location>
</feature>
<proteinExistence type="inferred from homology"/>
<comment type="caution">
    <text evidence="14">The sequence shown here is derived from an EMBL/GenBank/DDBJ whole genome shotgun (WGS) entry which is preliminary data.</text>
</comment>
<evidence type="ECO:0000256" key="12">
    <source>
        <dbReference type="SAM" id="SignalP"/>
    </source>
</evidence>
<dbReference type="GO" id="GO:0005576">
    <property type="term" value="C:extracellular region"/>
    <property type="evidence" value="ECO:0007669"/>
    <property type="project" value="UniProtKB-SubCell"/>
</dbReference>
<evidence type="ECO:0000256" key="2">
    <source>
        <dbReference type="ARBA" id="ARBA00004613"/>
    </source>
</evidence>